<dbReference type="Gene3D" id="2.60.300.12">
    <property type="entry name" value="HesB-like domain"/>
    <property type="match status" value="1"/>
</dbReference>
<dbReference type="SUPFAM" id="SSF89360">
    <property type="entry name" value="HesB-like domain"/>
    <property type="match status" value="1"/>
</dbReference>
<dbReference type="RefSeq" id="WP_188366863.1">
    <property type="nucleotide sequence ID" value="NZ_BMDT01000002.1"/>
</dbReference>
<organism evidence="2 3">
    <name type="scientific">Enterococcus alcedinis</name>
    <dbReference type="NCBI Taxonomy" id="1274384"/>
    <lineage>
        <taxon>Bacteria</taxon>
        <taxon>Bacillati</taxon>
        <taxon>Bacillota</taxon>
        <taxon>Bacilli</taxon>
        <taxon>Lactobacillales</taxon>
        <taxon>Enterococcaceae</taxon>
        <taxon>Enterococcus</taxon>
    </lineage>
</organism>
<dbReference type="InterPro" id="IPR035903">
    <property type="entry name" value="HesB-like_dom_sf"/>
</dbReference>
<dbReference type="AlphaFoldDB" id="A0A917JD59"/>
<reference evidence="2" key="1">
    <citation type="journal article" date="2014" name="Int. J. Syst. Evol. Microbiol.">
        <title>Complete genome sequence of Corynebacterium casei LMG S-19264T (=DSM 44701T), isolated from a smear-ripened cheese.</title>
        <authorList>
            <consortium name="US DOE Joint Genome Institute (JGI-PGF)"/>
            <person name="Walter F."/>
            <person name="Albersmeier A."/>
            <person name="Kalinowski J."/>
            <person name="Ruckert C."/>
        </authorList>
    </citation>
    <scope>NUCLEOTIDE SEQUENCE</scope>
    <source>
        <strain evidence="2">CCM 8433</strain>
    </source>
</reference>
<dbReference type="Pfam" id="PF01521">
    <property type="entry name" value="Fe-S_biosyn"/>
    <property type="match status" value="1"/>
</dbReference>
<evidence type="ECO:0000313" key="2">
    <source>
        <dbReference type="EMBL" id="GGI65018.1"/>
    </source>
</evidence>
<dbReference type="EMBL" id="BMDT01000002">
    <property type="protein sequence ID" value="GGI65018.1"/>
    <property type="molecule type" value="Genomic_DNA"/>
</dbReference>
<protein>
    <recommendedName>
        <fullName evidence="1">Core domain-containing protein</fullName>
    </recommendedName>
</protein>
<sequence>MKLQITKEAQAVIEKQRQAGDRLLLDFEDAIGPFTEDAVSCQLYPNFRLLLVPQEFPENQLADYNDLLETQMGTVYMKKTSQMLLDKEVEIAIEPSYQRIQLRSNAGILAANLPLKRIVLKKN</sequence>
<accession>A0A917JD59</accession>
<name>A0A917JD59_9ENTE</name>
<comment type="caution">
    <text evidence="2">The sequence shown here is derived from an EMBL/GenBank/DDBJ whole genome shotgun (WGS) entry which is preliminary data.</text>
</comment>
<proteinExistence type="predicted"/>
<feature type="domain" description="Core" evidence="1">
    <location>
        <begin position="1"/>
        <end position="116"/>
    </location>
</feature>
<evidence type="ECO:0000313" key="3">
    <source>
        <dbReference type="Proteomes" id="UP000622610"/>
    </source>
</evidence>
<reference evidence="2" key="2">
    <citation type="submission" date="2020-09" db="EMBL/GenBank/DDBJ databases">
        <authorList>
            <person name="Sun Q."/>
            <person name="Sedlacek I."/>
        </authorList>
    </citation>
    <scope>NUCLEOTIDE SEQUENCE</scope>
    <source>
        <strain evidence="2">CCM 8433</strain>
    </source>
</reference>
<dbReference type="Proteomes" id="UP000622610">
    <property type="component" value="Unassembled WGS sequence"/>
</dbReference>
<keyword evidence="3" id="KW-1185">Reference proteome</keyword>
<evidence type="ECO:0000259" key="1">
    <source>
        <dbReference type="Pfam" id="PF01521"/>
    </source>
</evidence>
<gene>
    <name evidence="2" type="ORF">GCM10011482_06720</name>
</gene>
<dbReference type="InterPro" id="IPR000361">
    <property type="entry name" value="ATAP_core_dom"/>
</dbReference>